<evidence type="ECO:0000313" key="3">
    <source>
        <dbReference type="Proteomes" id="UP000265300"/>
    </source>
</evidence>
<gene>
    <name evidence="4" type="primary">FAM221B</name>
</gene>
<dbReference type="PANTHER" id="PTHR31214:SF3">
    <property type="entry name" value="PROTEIN FAM221B"/>
    <property type="match status" value="1"/>
</dbReference>
<evidence type="ECO:0000256" key="1">
    <source>
        <dbReference type="ARBA" id="ARBA00011026"/>
    </source>
</evidence>
<accession>A0A340X445</accession>
<protein>
    <submittedName>
        <fullName evidence="4">Protein FAM221B</fullName>
    </submittedName>
</protein>
<reference evidence="4" key="1">
    <citation type="submission" date="2025-08" db="UniProtKB">
        <authorList>
            <consortium name="RefSeq"/>
        </authorList>
    </citation>
    <scope>IDENTIFICATION</scope>
</reference>
<name>A0A340X445_LIPVE</name>
<dbReference type="GeneID" id="103077186"/>
<dbReference type="CTD" id="392307"/>
<dbReference type="RefSeq" id="XP_007456086.1">
    <property type="nucleotide sequence ID" value="XM_007456024.1"/>
</dbReference>
<dbReference type="InParanoid" id="A0A340X445"/>
<feature type="region of interest" description="Disordered" evidence="2">
    <location>
        <begin position="137"/>
        <end position="199"/>
    </location>
</feature>
<dbReference type="PANTHER" id="PTHR31214">
    <property type="entry name" value="PROTEIN FAM221A-RELATED"/>
    <property type="match status" value="1"/>
</dbReference>
<dbReference type="AlphaFoldDB" id="A0A340X445"/>
<dbReference type="Proteomes" id="UP000265300">
    <property type="component" value="Unplaced"/>
</dbReference>
<evidence type="ECO:0000313" key="4">
    <source>
        <dbReference type="RefSeq" id="XP_007456086.1"/>
    </source>
</evidence>
<feature type="compositionally biased region" description="Polar residues" evidence="2">
    <location>
        <begin position="148"/>
        <end position="158"/>
    </location>
</feature>
<proteinExistence type="inferred from homology"/>
<dbReference type="InterPro" id="IPR026755">
    <property type="entry name" value="Fam221a/b"/>
</dbReference>
<dbReference type="OrthoDB" id="196393at2759"/>
<feature type="region of interest" description="Disordered" evidence="2">
    <location>
        <begin position="1"/>
        <end position="110"/>
    </location>
</feature>
<feature type="region of interest" description="Disordered" evidence="2">
    <location>
        <begin position="430"/>
        <end position="450"/>
    </location>
</feature>
<dbReference type="FunCoup" id="A0A340X445">
    <property type="interactions" value="34"/>
</dbReference>
<dbReference type="Pfam" id="PF14753">
    <property type="entry name" value="FAM221"/>
    <property type="match status" value="1"/>
</dbReference>
<feature type="compositionally biased region" description="Basic and acidic residues" evidence="2">
    <location>
        <begin position="1"/>
        <end position="14"/>
    </location>
</feature>
<dbReference type="KEGG" id="lve:103077186"/>
<keyword evidence="3" id="KW-1185">Reference proteome</keyword>
<evidence type="ECO:0000256" key="2">
    <source>
        <dbReference type="SAM" id="MobiDB-lite"/>
    </source>
</evidence>
<organism evidence="3 4">
    <name type="scientific">Lipotes vexillifer</name>
    <name type="common">Yangtze river dolphin</name>
    <dbReference type="NCBI Taxonomy" id="118797"/>
    <lineage>
        <taxon>Eukaryota</taxon>
        <taxon>Metazoa</taxon>
        <taxon>Chordata</taxon>
        <taxon>Craniata</taxon>
        <taxon>Vertebrata</taxon>
        <taxon>Euteleostomi</taxon>
        <taxon>Mammalia</taxon>
        <taxon>Eutheria</taxon>
        <taxon>Laurasiatheria</taxon>
        <taxon>Artiodactyla</taxon>
        <taxon>Whippomorpha</taxon>
        <taxon>Cetacea</taxon>
        <taxon>Odontoceti</taxon>
        <taxon>Lipotidae</taxon>
        <taxon>Lipotes</taxon>
    </lineage>
</organism>
<feature type="compositionally biased region" description="Low complexity" evidence="2">
    <location>
        <begin position="91"/>
        <end position="105"/>
    </location>
</feature>
<comment type="similarity">
    <text evidence="1">Belongs to the FAM221 family.</text>
</comment>
<sequence length="455" mass="51000">MEADKVTEEPHTTTDAEESLSSKDASAEDSQEPPIPEIPLEPALSETPLEPLASESHMVPSISQIPLETHTAETPLEPSISEIPLEHSASEVPLETPTPETQLETHISKVPEKHLTFQTSSLSCVSVSSSDYLKEAFSESSSSEGSWTRRSIQTSESESVPKHSLSGLPAQVHLDTSAKDGEEEEEGEKGVDATDSTAHAAQPEHQLGNTLHRVVPAEQADLVEVTKAMHKGKFGAQVNYLFQWEKEAALNAIQTGLYIGWRCPHYLWDCFRIGDESKCFCGHLLREHQIISDISVPCNVGRCRCLMFCFIPSRPEEVGEFWLKRWATFDPRAWRAQCRCKHSHEDHAATRSHSCRVKGCWCNCFESKFLCVACDWRWEEHETFFETEETWQRGGRLHCEGAAWGPDYVPLVEMPTLREAIINNSDVEALQKKGPSGRPSSHPRTDTVNTWCRPL</sequence>